<proteinExistence type="predicted"/>
<evidence type="ECO:0000256" key="1">
    <source>
        <dbReference type="SAM" id="MobiDB-lite"/>
    </source>
</evidence>
<feature type="compositionally biased region" description="Pro residues" evidence="1">
    <location>
        <begin position="268"/>
        <end position="278"/>
    </location>
</feature>
<evidence type="ECO:0000313" key="2">
    <source>
        <dbReference type="EMBL" id="KAK8082288.1"/>
    </source>
</evidence>
<sequence length="388" mass="42889">MTESTIKNPDLREVVGPVLLSLPPAAIATQVSENVLLLLTPILRQRVQLLSPSSTDPWIRLLCYDPAKAAKLAEIAKSDRLEAHPVSGEVEIDWDYDAETQYRRLDEETLQALVVLKDMELAFRLVYCSGDPTSQGWKVGEVGVTDTPSPFSSFNGVSSIAEADRQFKESHSKKDVPAPQPPRAVLQVAVHDVGNDDDDDDDDYWARYDATPARTPAAKGSPAPMSMQAAQNTGPTTDEEDYYAQYDSVQPAMDGHDPDEEANLQELTPPPSTLPRPIPQRHNGYSDEEVELNETNGAWTLAEPPKSPSPTSRAAEDPNLMHPRPESSASSNRSVEKLEAAAENFGVQQHISRSVKSLYMLGQASGIDREEFERIVKRELEMLRLMED</sequence>
<accession>A0ABR1WFJ3</accession>
<feature type="region of interest" description="Disordered" evidence="1">
    <location>
        <begin position="212"/>
        <end position="336"/>
    </location>
</feature>
<dbReference type="EMBL" id="JAQQWM010000001">
    <property type="protein sequence ID" value="KAK8082288.1"/>
    <property type="molecule type" value="Genomic_DNA"/>
</dbReference>
<comment type="caution">
    <text evidence="2">The sequence shown here is derived from an EMBL/GenBank/DDBJ whole genome shotgun (WGS) entry which is preliminary data.</text>
</comment>
<name>A0ABR1WFJ3_9PEZI</name>
<dbReference type="Proteomes" id="UP001446871">
    <property type="component" value="Unassembled WGS sequence"/>
</dbReference>
<gene>
    <name evidence="2" type="ORF">PG996_001069</name>
</gene>
<reference evidence="2 3" key="1">
    <citation type="submission" date="2023-01" db="EMBL/GenBank/DDBJ databases">
        <title>Analysis of 21 Apiospora genomes using comparative genomics revels a genus with tremendous synthesis potential of carbohydrate active enzymes and secondary metabolites.</title>
        <authorList>
            <person name="Sorensen T."/>
        </authorList>
    </citation>
    <scope>NUCLEOTIDE SEQUENCE [LARGE SCALE GENOMIC DNA]</scope>
    <source>
        <strain evidence="2 3">CBS 83171</strain>
    </source>
</reference>
<keyword evidence="3" id="KW-1185">Reference proteome</keyword>
<protein>
    <submittedName>
        <fullName evidence="2">Uncharacterized protein</fullName>
    </submittedName>
</protein>
<organism evidence="2 3">
    <name type="scientific">Apiospora saccharicola</name>
    <dbReference type="NCBI Taxonomy" id="335842"/>
    <lineage>
        <taxon>Eukaryota</taxon>
        <taxon>Fungi</taxon>
        <taxon>Dikarya</taxon>
        <taxon>Ascomycota</taxon>
        <taxon>Pezizomycotina</taxon>
        <taxon>Sordariomycetes</taxon>
        <taxon>Xylariomycetidae</taxon>
        <taxon>Amphisphaeriales</taxon>
        <taxon>Apiosporaceae</taxon>
        <taxon>Apiospora</taxon>
    </lineage>
</organism>
<evidence type="ECO:0000313" key="3">
    <source>
        <dbReference type="Proteomes" id="UP001446871"/>
    </source>
</evidence>